<evidence type="ECO:0000259" key="1">
    <source>
        <dbReference type="Pfam" id="PF10090"/>
    </source>
</evidence>
<evidence type="ECO:0000313" key="3">
    <source>
        <dbReference type="Proteomes" id="UP000243978"/>
    </source>
</evidence>
<dbReference type="Pfam" id="PF10090">
    <property type="entry name" value="HPTransfase"/>
    <property type="match status" value="1"/>
</dbReference>
<sequence length="213" mass="23259">MSDIARSPVSEDDAPKVVHDTASLLASRICHDLISPIGAISNGMELLVMSGLPRSPELALIEESIANANARVRLFRLAFGTASEGQKFSRQDVVKLLADCYGTGRVSVQWEPVSDLTRVQAKLALLAVLCLEVTLPLGGQIVVRCERDQWQMQAYGEKIRYDDDVWATLNSSLRGALAPAHVQFILLREALDRLGAEPMCGHSDSAVSIRYTL</sequence>
<protein>
    <submittedName>
        <fullName evidence="2">Histidine phosphotransferase ChpT</fullName>
    </submittedName>
</protein>
<dbReference type="InterPro" id="IPR018762">
    <property type="entry name" value="ChpT_C"/>
</dbReference>
<accession>A0A2T6BII0</accession>
<dbReference type="Proteomes" id="UP000243978">
    <property type="component" value="Unassembled WGS sequence"/>
</dbReference>
<dbReference type="OrthoDB" id="9803702at2"/>
<name>A0A2T6BII0_9RHOB</name>
<reference evidence="2 3" key="1">
    <citation type="submission" date="2018-04" db="EMBL/GenBank/DDBJ databases">
        <title>Genomic Encyclopedia of Archaeal and Bacterial Type Strains, Phase II (KMG-II): from individual species to whole genera.</title>
        <authorList>
            <person name="Goeker M."/>
        </authorList>
    </citation>
    <scope>NUCLEOTIDE SEQUENCE [LARGE SCALE GENOMIC DNA]</scope>
    <source>
        <strain evidence="2 3">DSM 100977</strain>
    </source>
</reference>
<keyword evidence="2" id="KW-0808">Transferase</keyword>
<evidence type="ECO:0000313" key="2">
    <source>
        <dbReference type="EMBL" id="PTX55865.1"/>
    </source>
</evidence>
<proteinExistence type="predicted"/>
<dbReference type="Gene3D" id="1.10.287.130">
    <property type="match status" value="1"/>
</dbReference>
<dbReference type="Gene3D" id="3.30.565.10">
    <property type="entry name" value="Histidine kinase-like ATPase, C-terminal domain"/>
    <property type="match status" value="1"/>
</dbReference>
<dbReference type="AlphaFoldDB" id="A0A2T6BII0"/>
<keyword evidence="3" id="KW-1185">Reference proteome</keyword>
<dbReference type="GO" id="GO:0016740">
    <property type="term" value="F:transferase activity"/>
    <property type="evidence" value="ECO:0007669"/>
    <property type="project" value="UniProtKB-KW"/>
</dbReference>
<gene>
    <name evidence="2" type="ORF">C8N43_0513</name>
</gene>
<dbReference type="RefSeq" id="WP_107844114.1">
    <property type="nucleotide sequence ID" value="NZ_QBKS01000001.1"/>
</dbReference>
<organism evidence="2 3">
    <name type="scientific">Litoreibacter ponti</name>
    <dbReference type="NCBI Taxonomy" id="1510457"/>
    <lineage>
        <taxon>Bacteria</taxon>
        <taxon>Pseudomonadati</taxon>
        <taxon>Pseudomonadota</taxon>
        <taxon>Alphaproteobacteria</taxon>
        <taxon>Rhodobacterales</taxon>
        <taxon>Roseobacteraceae</taxon>
        <taxon>Litoreibacter</taxon>
    </lineage>
</organism>
<comment type="caution">
    <text evidence="2">The sequence shown here is derived from an EMBL/GenBank/DDBJ whole genome shotgun (WGS) entry which is preliminary data.</text>
</comment>
<dbReference type="InterPro" id="IPR036890">
    <property type="entry name" value="HATPase_C_sf"/>
</dbReference>
<dbReference type="EMBL" id="QBKS01000001">
    <property type="protein sequence ID" value="PTX55865.1"/>
    <property type="molecule type" value="Genomic_DNA"/>
</dbReference>
<feature type="domain" description="Histidine phosphotransferase ChpT C-terminal" evidence="1">
    <location>
        <begin position="91"/>
        <end position="197"/>
    </location>
</feature>